<keyword evidence="1" id="KW-0808">Transferase</keyword>
<dbReference type="Pfam" id="PF02458">
    <property type="entry name" value="Transferase"/>
    <property type="match status" value="1"/>
</dbReference>
<evidence type="ECO:0008006" key="4">
    <source>
        <dbReference type="Google" id="ProtNLM"/>
    </source>
</evidence>
<evidence type="ECO:0000256" key="1">
    <source>
        <dbReference type="ARBA" id="ARBA00022679"/>
    </source>
</evidence>
<proteinExistence type="predicted"/>
<dbReference type="PANTHER" id="PTHR31896">
    <property type="entry name" value="FAMILY REGULATORY PROTEIN, PUTATIVE (AFU_ORTHOLOGUE AFUA_3G14730)-RELATED"/>
    <property type="match status" value="1"/>
</dbReference>
<evidence type="ECO:0000313" key="3">
    <source>
        <dbReference type="Proteomes" id="UP000323506"/>
    </source>
</evidence>
<evidence type="ECO:0000313" key="2">
    <source>
        <dbReference type="EMBL" id="TYG46044.1"/>
    </source>
</evidence>
<dbReference type="AlphaFoldDB" id="A0A5D2AMI2"/>
<dbReference type="EMBL" id="CM017711">
    <property type="protein sequence ID" value="TYG46044.1"/>
    <property type="molecule type" value="Genomic_DNA"/>
</dbReference>
<dbReference type="Gene3D" id="3.30.559.10">
    <property type="entry name" value="Chloramphenicol acetyltransferase-like domain"/>
    <property type="match status" value="2"/>
</dbReference>
<gene>
    <name evidence="2" type="ORF">ES288_D11G224700v1</name>
</gene>
<keyword evidence="3" id="KW-1185">Reference proteome</keyword>
<protein>
    <recommendedName>
        <fullName evidence="4">Acetyltransferase</fullName>
    </recommendedName>
</protein>
<accession>A0A5D2AMI2</accession>
<dbReference type="Proteomes" id="UP000323506">
    <property type="component" value="Chromosome D11"/>
</dbReference>
<dbReference type="InterPro" id="IPR023213">
    <property type="entry name" value="CAT-like_dom_sf"/>
</dbReference>
<dbReference type="InterPro" id="IPR051283">
    <property type="entry name" value="Sec_Metabolite_Acyltrans"/>
</dbReference>
<dbReference type="PANTHER" id="PTHR31896:SF75">
    <property type="entry name" value="HXXXD-TYPE ACYL-TRANSFERASE FAMILY PROTEIN"/>
    <property type="match status" value="1"/>
</dbReference>
<name>A0A5D2AMI2_GOSDA</name>
<sequence>MADNTYNIVISVQPKYRRWLLTPINDLQQKNQKHTKNKVEAINTRNFQARKKGGRIEINPWDLRALPLGYTQMGLLFSKPKEPMREKETGNTLIHHFKTSLSHTLDHFPLLAGRLATTQHEDDTVSIFVDCNNSGALFRHAAAHGVTISDIIKPVYVPPIVHSFFSLNGLRGYEGITNPLLGIQITDLADGIFIGCTINHVVADGTSLWHFFNTWSEISKGSIQLSKPPVFQRWFPDGMDIPIRIPQSCVNFKQSNEDFIPPPVQDRVFHFSKETVAKLKAKANAEIGTDKISSLQALLSHIWRCVIRNRRVDPNQQTSYRLVVGARQRLQELPDNFFGNALMPVIVTMKAKELMEQGIGNPAWQMNRKIAAMTEESFKNMLESWPASPSFTILSNRNTLFTASSPRFIMYGNDFGWGKPIAVRGGSSVKFDGMLRLLSGAKEGSIDLEACFSPQTLEAMANDQEFMDTVTV</sequence>
<reference evidence="2 3" key="1">
    <citation type="submission" date="2019-06" db="EMBL/GenBank/DDBJ databases">
        <title>WGS assembly of Gossypium darwinii.</title>
        <authorList>
            <person name="Chen Z.J."/>
            <person name="Sreedasyam A."/>
            <person name="Ando A."/>
            <person name="Song Q."/>
            <person name="De L."/>
            <person name="Hulse-Kemp A."/>
            <person name="Ding M."/>
            <person name="Ye W."/>
            <person name="Kirkbride R."/>
            <person name="Jenkins J."/>
            <person name="Plott C."/>
            <person name="Lovell J."/>
            <person name="Lin Y.-M."/>
            <person name="Vaughn R."/>
            <person name="Liu B."/>
            <person name="Li W."/>
            <person name="Simpson S."/>
            <person name="Scheffler B."/>
            <person name="Saski C."/>
            <person name="Grover C."/>
            <person name="Hu G."/>
            <person name="Conover J."/>
            <person name="Carlson J."/>
            <person name="Shu S."/>
            <person name="Boston L."/>
            <person name="Williams M."/>
            <person name="Peterson D."/>
            <person name="Mcgee K."/>
            <person name="Jones D."/>
            <person name="Wendel J."/>
            <person name="Stelly D."/>
            <person name="Grimwood J."/>
            <person name="Schmutz J."/>
        </authorList>
    </citation>
    <scope>NUCLEOTIDE SEQUENCE [LARGE SCALE GENOMIC DNA]</scope>
    <source>
        <strain evidence="2">1808015.09</strain>
    </source>
</reference>
<organism evidence="2 3">
    <name type="scientific">Gossypium darwinii</name>
    <name type="common">Darwin's cotton</name>
    <name type="synonym">Gossypium barbadense var. darwinii</name>
    <dbReference type="NCBI Taxonomy" id="34276"/>
    <lineage>
        <taxon>Eukaryota</taxon>
        <taxon>Viridiplantae</taxon>
        <taxon>Streptophyta</taxon>
        <taxon>Embryophyta</taxon>
        <taxon>Tracheophyta</taxon>
        <taxon>Spermatophyta</taxon>
        <taxon>Magnoliopsida</taxon>
        <taxon>eudicotyledons</taxon>
        <taxon>Gunneridae</taxon>
        <taxon>Pentapetalae</taxon>
        <taxon>rosids</taxon>
        <taxon>malvids</taxon>
        <taxon>Malvales</taxon>
        <taxon>Malvaceae</taxon>
        <taxon>Malvoideae</taxon>
        <taxon>Gossypium</taxon>
    </lineage>
</organism>
<dbReference type="GO" id="GO:0016740">
    <property type="term" value="F:transferase activity"/>
    <property type="evidence" value="ECO:0007669"/>
    <property type="project" value="UniProtKB-KW"/>
</dbReference>